<reference evidence="1" key="2">
    <citation type="submission" date="2015-06" db="UniProtKB">
        <authorList>
            <consortium name="EnsemblPlants"/>
        </authorList>
    </citation>
    <scope>IDENTIFICATION</scope>
</reference>
<dbReference type="HOGENOM" id="CLU_2175157_0_0_1"/>
<protein>
    <submittedName>
        <fullName evidence="1">Uncharacterized protein</fullName>
    </submittedName>
</protein>
<dbReference type="EnsemblPlants" id="ORUFI06G26350.1">
    <property type="protein sequence ID" value="ORUFI06G26350.1"/>
    <property type="gene ID" value="ORUFI06G26350"/>
</dbReference>
<reference evidence="2" key="1">
    <citation type="submission" date="2013-06" db="EMBL/GenBank/DDBJ databases">
        <authorList>
            <person name="Zhao Q."/>
        </authorList>
    </citation>
    <scope>NUCLEOTIDE SEQUENCE</scope>
    <source>
        <strain evidence="2">cv. W1943</strain>
    </source>
</reference>
<name>A0A0E0Q1I8_ORYRU</name>
<sequence length="110" mass="12709">MAFRILRKLHWRCRGLRRFHTTGDHRADLARDLTHARFRVPALTPIPTPPLGGLPRRPRQWLEAFLLYSLLLYPQQSRGRRSRRAPCFTPTSSCAHASTELLHVDDPFGA</sequence>
<dbReference type="Proteomes" id="UP000008022">
    <property type="component" value="Unassembled WGS sequence"/>
</dbReference>
<accession>A0A0E0Q1I8</accession>
<organism evidence="1 2">
    <name type="scientific">Oryza rufipogon</name>
    <name type="common">Brownbeard rice</name>
    <name type="synonym">Asian wild rice</name>
    <dbReference type="NCBI Taxonomy" id="4529"/>
    <lineage>
        <taxon>Eukaryota</taxon>
        <taxon>Viridiplantae</taxon>
        <taxon>Streptophyta</taxon>
        <taxon>Embryophyta</taxon>
        <taxon>Tracheophyta</taxon>
        <taxon>Spermatophyta</taxon>
        <taxon>Magnoliopsida</taxon>
        <taxon>Liliopsida</taxon>
        <taxon>Poales</taxon>
        <taxon>Poaceae</taxon>
        <taxon>BOP clade</taxon>
        <taxon>Oryzoideae</taxon>
        <taxon>Oryzeae</taxon>
        <taxon>Oryzinae</taxon>
        <taxon>Oryza</taxon>
    </lineage>
</organism>
<dbReference type="Gramene" id="ORUFI06G26350.1">
    <property type="protein sequence ID" value="ORUFI06G26350.1"/>
    <property type="gene ID" value="ORUFI06G26350"/>
</dbReference>
<evidence type="ECO:0000313" key="2">
    <source>
        <dbReference type="Proteomes" id="UP000008022"/>
    </source>
</evidence>
<dbReference type="AlphaFoldDB" id="A0A0E0Q1I8"/>
<evidence type="ECO:0000313" key="1">
    <source>
        <dbReference type="EnsemblPlants" id="ORUFI06G26350.1"/>
    </source>
</evidence>
<dbReference type="SMR" id="A0A0E0Q1I8"/>
<proteinExistence type="predicted"/>
<keyword evidence="2" id="KW-1185">Reference proteome</keyword>